<dbReference type="Proteomes" id="UP000014127">
    <property type="component" value="Unassembled WGS sequence"/>
</dbReference>
<protein>
    <recommendedName>
        <fullName evidence="1">Mga helix-turn-helix domain-containing protein</fullName>
    </recommendedName>
</protein>
<proteinExistence type="predicted"/>
<keyword evidence="3" id="KW-1185">Reference proteome</keyword>
<accession>S1NA63</accession>
<dbReference type="HOGENOM" id="CLU_040898_0_0_9"/>
<gene>
    <name evidence="2" type="ORF">OMK_00012</name>
</gene>
<evidence type="ECO:0000313" key="2">
    <source>
        <dbReference type="EMBL" id="EOT43870.1"/>
    </source>
</evidence>
<dbReference type="AlphaFoldDB" id="S1NA63"/>
<feature type="domain" description="Mga helix-turn-helix" evidence="1">
    <location>
        <begin position="86"/>
        <end position="163"/>
    </location>
</feature>
<dbReference type="EMBL" id="AHYR01000001">
    <property type="protein sequence ID" value="EOT43870.1"/>
    <property type="molecule type" value="Genomic_DNA"/>
</dbReference>
<organism evidence="2 3">
    <name type="scientific">Enterococcus dispar ATCC 51266</name>
    <dbReference type="NCBI Taxonomy" id="1139219"/>
    <lineage>
        <taxon>Bacteria</taxon>
        <taxon>Bacillati</taxon>
        <taxon>Bacillota</taxon>
        <taxon>Bacilli</taxon>
        <taxon>Lactobacillales</taxon>
        <taxon>Enterococcaceae</taxon>
        <taxon>Enterococcus</taxon>
    </lineage>
</organism>
<dbReference type="RefSeq" id="WP_016171243.1">
    <property type="nucleotide sequence ID" value="NZ_KE136354.1"/>
</dbReference>
<dbReference type="InterPro" id="IPR036388">
    <property type="entry name" value="WH-like_DNA-bd_sf"/>
</dbReference>
<dbReference type="InterPro" id="IPR007737">
    <property type="entry name" value="Mga_HTH"/>
</dbReference>
<reference evidence="2 3" key="1">
    <citation type="submission" date="2013-03" db="EMBL/GenBank/DDBJ databases">
        <title>The Genome Sequence of Enterococcus dispar ATCC_51266 (Illumina only assembly).</title>
        <authorList>
            <consortium name="The Broad Institute Genomics Platform"/>
            <consortium name="The Broad Institute Genome Sequencing Center for Infectious Disease"/>
            <person name="Earl A."/>
            <person name="Russ C."/>
            <person name="Gilmore M."/>
            <person name="Surin D."/>
            <person name="Walker B."/>
            <person name="Young S."/>
            <person name="Zeng Q."/>
            <person name="Gargeya S."/>
            <person name="Fitzgerald M."/>
            <person name="Haas B."/>
            <person name="Abouelleil A."/>
            <person name="Allen A.W."/>
            <person name="Alvarado L."/>
            <person name="Arachchi H.M."/>
            <person name="Berlin A.M."/>
            <person name="Chapman S.B."/>
            <person name="Gainer-Dewar J."/>
            <person name="Goldberg J."/>
            <person name="Griggs A."/>
            <person name="Gujja S."/>
            <person name="Hansen M."/>
            <person name="Howarth C."/>
            <person name="Imamovic A."/>
            <person name="Ireland A."/>
            <person name="Larimer J."/>
            <person name="McCowan C."/>
            <person name="Murphy C."/>
            <person name="Pearson M."/>
            <person name="Poon T.W."/>
            <person name="Priest M."/>
            <person name="Roberts A."/>
            <person name="Saif S."/>
            <person name="Shea T."/>
            <person name="Sisk P."/>
            <person name="Sykes S."/>
            <person name="Wortman J."/>
            <person name="Nusbaum C."/>
            <person name="Birren B."/>
        </authorList>
    </citation>
    <scope>NUCLEOTIDE SEQUENCE [LARGE SCALE GENOMIC DNA]</scope>
    <source>
        <strain evidence="2 3">ATCC 51266</strain>
    </source>
</reference>
<dbReference type="PATRIC" id="fig|1139219.3.peg.7"/>
<dbReference type="STRING" id="44009.RV01_GL002087"/>
<sequence length="511" mass="59787">MSYFQSCLIKLVMKKKDLLHHINNQQGPHFSINQLSIELNINYKKAYQLVLEIEQDFIKIGWDALILEKGIIIWEKDHGKELEYHRFLVRQSMGYQILLSILLFPDKSLLDFCQEQFISRSTLLRRLRALIHYLKGYNITLNTAQMTIAGKDEEDVQAVFFNLLGLGTFGSDLINGTVPIKEEEEVLEKLMHTGATALNKWVGISCLLIARLRLSNNYSLQKPNCPPPLFENKAKILRAYFANFSSDPEEIENTVHSLYFRLFTNHYLSKDDWRIKKVTHLYTDFLEKQVPTASMCKDFIAKLQSDYFHYSLTPSETAVLQCNIFMIFYLLESPSLLTATRLQTLLPVSIQHKKNYSTLINFCQHFMSDYEGYLKETNLSYEQIADLPYFLAESVYPYLEKKSYETILSVGIQPLPNHYMMTSLCNFLDQIQFVSYEIYEENKFYDFYIGVTKDHFDIKETLYLLSFEHPDYQGDLFQQLLIALQNKADKTFSFSPSQKKNLHELPLLQQI</sequence>
<name>S1NA63_9ENTE</name>
<evidence type="ECO:0000259" key="1">
    <source>
        <dbReference type="Pfam" id="PF05043"/>
    </source>
</evidence>
<comment type="caution">
    <text evidence="2">The sequence shown here is derived from an EMBL/GenBank/DDBJ whole genome shotgun (WGS) entry which is preliminary data.</text>
</comment>
<dbReference type="Pfam" id="PF05043">
    <property type="entry name" value="Mga"/>
    <property type="match status" value="1"/>
</dbReference>
<evidence type="ECO:0000313" key="3">
    <source>
        <dbReference type="Proteomes" id="UP000014127"/>
    </source>
</evidence>
<dbReference type="Gene3D" id="1.10.10.10">
    <property type="entry name" value="Winged helix-like DNA-binding domain superfamily/Winged helix DNA-binding domain"/>
    <property type="match status" value="1"/>
</dbReference>
<dbReference type="OrthoDB" id="2183236at2"/>